<name>A0A0W8I1G4_9MICO</name>
<dbReference type="SUPFAM" id="SSF51182">
    <property type="entry name" value="RmlC-like cupins"/>
    <property type="match status" value="1"/>
</dbReference>
<gene>
    <name evidence="4" type="ORF">AVL62_09560</name>
</gene>
<keyword evidence="2" id="KW-0012">Acyltransferase</keyword>
<dbReference type="InterPro" id="IPR011051">
    <property type="entry name" value="RmlC_Cupin_sf"/>
</dbReference>
<dbReference type="PANTHER" id="PTHR43877">
    <property type="entry name" value="AMINOALKYLPHOSPHONATE N-ACETYLTRANSFERASE-RELATED-RELATED"/>
    <property type="match status" value="1"/>
</dbReference>
<reference evidence="4 5" key="1">
    <citation type="submission" date="2015-12" db="EMBL/GenBank/DDBJ databases">
        <title>Serinicoccus chungangenesis strain CD08_5 genome sequencing and assembly.</title>
        <authorList>
            <person name="Chander A.M."/>
            <person name="Kaur G."/>
            <person name="Nair G.R."/>
            <person name="Dhawan D.K."/>
            <person name="Kochhar R.K."/>
            <person name="Mayilraj S."/>
            <person name="Bhadada S.K."/>
        </authorList>
    </citation>
    <scope>NUCLEOTIDE SEQUENCE [LARGE SCALE GENOMIC DNA]</scope>
    <source>
        <strain evidence="4 5">CD08_5</strain>
    </source>
</reference>
<sequence>MAPDPISRQTARQSTWHEVCRAFHLVDRTDLTVVHEHMPSGTAAQPHTHDRGRQFFYVLAGTGTMTLGRREVQVPPESGIEVPPRTRHFMRNDGDDDLEMIVVTTPRASGTPHVRDRPLGRDRGGLVVGSHLRQTRPSDLAAVVSFEEAMDTSPFLGQGGHDWHEQALQDPDLEHWVLVDRLDRVIAFGILVGVGGGDVVEIRRMVVAPEGRGQGLGRLLLRHLLEHALAGPRVRRVWLDVSADNTRARSLYRTFGFVEKPPPPDATLLENGVYMEWGDTHRIPSSR</sequence>
<dbReference type="EMBL" id="LQBL01000032">
    <property type="protein sequence ID" value="KUG51560.1"/>
    <property type="molecule type" value="Genomic_DNA"/>
</dbReference>
<dbReference type="Pfam" id="PF07883">
    <property type="entry name" value="Cupin_2"/>
    <property type="match status" value="1"/>
</dbReference>
<dbReference type="InterPro" id="IPR000182">
    <property type="entry name" value="GNAT_dom"/>
</dbReference>
<dbReference type="STRING" id="767452.AVL62_09560"/>
<evidence type="ECO:0000313" key="5">
    <source>
        <dbReference type="Proteomes" id="UP000054837"/>
    </source>
</evidence>
<dbReference type="Gene3D" id="2.60.120.10">
    <property type="entry name" value="Jelly Rolls"/>
    <property type="match status" value="1"/>
</dbReference>
<dbReference type="InterPro" id="IPR050832">
    <property type="entry name" value="Bact_Acetyltransf"/>
</dbReference>
<comment type="caution">
    <text evidence="4">The sequence shown here is derived from an EMBL/GenBank/DDBJ whole genome shotgun (WGS) entry which is preliminary data.</text>
</comment>
<dbReference type="Pfam" id="PF00583">
    <property type="entry name" value="Acetyltransf_1"/>
    <property type="match status" value="1"/>
</dbReference>
<dbReference type="InterPro" id="IPR013096">
    <property type="entry name" value="Cupin_2"/>
</dbReference>
<dbReference type="SUPFAM" id="SSF55729">
    <property type="entry name" value="Acyl-CoA N-acyltransferases (Nat)"/>
    <property type="match status" value="1"/>
</dbReference>
<evidence type="ECO:0000256" key="1">
    <source>
        <dbReference type="ARBA" id="ARBA00022679"/>
    </source>
</evidence>
<dbReference type="InterPro" id="IPR016181">
    <property type="entry name" value="Acyl_CoA_acyltransferase"/>
</dbReference>
<dbReference type="PROSITE" id="PS51186">
    <property type="entry name" value="GNAT"/>
    <property type="match status" value="1"/>
</dbReference>
<feature type="domain" description="N-acetyltransferase" evidence="3">
    <location>
        <begin position="130"/>
        <end position="280"/>
    </location>
</feature>
<dbReference type="GO" id="GO:0016747">
    <property type="term" value="F:acyltransferase activity, transferring groups other than amino-acyl groups"/>
    <property type="evidence" value="ECO:0007669"/>
    <property type="project" value="InterPro"/>
</dbReference>
<evidence type="ECO:0000259" key="3">
    <source>
        <dbReference type="PROSITE" id="PS51186"/>
    </source>
</evidence>
<dbReference type="InterPro" id="IPR014710">
    <property type="entry name" value="RmlC-like_jellyroll"/>
</dbReference>
<keyword evidence="5" id="KW-1185">Reference proteome</keyword>
<dbReference type="OrthoDB" id="529907at2"/>
<keyword evidence="1" id="KW-0808">Transferase</keyword>
<evidence type="ECO:0000313" key="4">
    <source>
        <dbReference type="EMBL" id="KUG51560.1"/>
    </source>
</evidence>
<accession>A0A0W8I1G4</accession>
<proteinExistence type="predicted"/>
<dbReference type="RefSeq" id="WP_058892457.1">
    <property type="nucleotide sequence ID" value="NZ_LQBL01000032.1"/>
</dbReference>
<evidence type="ECO:0000256" key="2">
    <source>
        <dbReference type="ARBA" id="ARBA00023315"/>
    </source>
</evidence>
<protein>
    <recommendedName>
        <fullName evidence="3">N-acetyltransferase domain-containing protein</fullName>
    </recommendedName>
</protein>
<dbReference type="Gene3D" id="3.40.630.30">
    <property type="match status" value="1"/>
</dbReference>
<dbReference type="Proteomes" id="UP000054837">
    <property type="component" value="Unassembled WGS sequence"/>
</dbReference>
<organism evidence="4 5">
    <name type="scientific">Serinicoccus chungangensis</name>
    <dbReference type="NCBI Taxonomy" id="767452"/>
    <lineage>
        <taxon>Bacteria</taxon>
        <taxon>Bacillati</taxon>
        <taxon>Actinomycetota</taxon>
        <taxon>Actinomycetes</taxon>
        <taxon>Micrococcales</taxon>
        <taxon>Ornithinimicrobiaceae</taxon>
        <taxon>Serinicoccus</taxon>
    </lineage>
</organism>
<dbReference type="AlphaFoldDB" id="A0A0W8I1G4"/>
<dbReference type="PANTHER" id="PTHR43877:SF2">
    <property type="entry name" value="AMINOALKYLPHOSPHONATE N-ACETYLTRANSFERASE-RELATED"/>
    <property type="match status" value="1"/>
</dbReference>